<evidence type="ECO:0000313" key="4">
    <source>
        <dbReference type="Proteomes" id="UP000604825"/>
    </source>
</evidence>
<accession>A0A811SDA9</accession>
<feature type="domain" description="SANTA" evidence="2">
    <location>
        <begin position="119"/>
        <end position="224"/>
    </location>
</feature>
<gene>
    <name evidence="3" type="ORF">NCGR_LOCUS64798</name>
</gene>
<dbReference type="AlphaFoldDB" id="A0A811SDA9"/>
<dbReference type="Proteomes" id="UP000604825">
    <property type="component" value="Unassembled WGS sequence"/>
</dbReference>
<dbReference type="EMBL" id="CAJGYO010000034">
    <property type="protein sequence ID" value="CAD6340700.1"/>
    <property type="molecule type" value="Genomic_DNA"/>
</dbReference>
<dbReference type="PANTHER" id="PTHR35311">
    <property type="entry name" value="KINETOCHORE-ASSOCIATED PROTEIN KNL-2 HOMOLOG"/>
    <property type="match status" value="1"/>
</dbReference>
<proteinExistence type="predicted"/>
<evidence type="ECO:0000259" key="2">
    <source>
        <dbReference type="Pfam" id="PF09133"/>
    </source>
</evidence>
<evidence type="ECO:0000313" key="3">
    <source>
        <dbReference type="EMBL" id="CAD6340700.1"/>
    </source>
</evidence>
<dbReference type="OrthoDB" id="118550at2759"/>
<keyword evidence="4" id="KW-1185">Reference proteome</keyword>
<feature type="compositionally biased region" description="Polar residues" evidence="1">
    <location>
        <begin position="514"/>
        <end position="532"/>
    </location>
</feature>
<name>A0A811SDA9_9POAL</name>
<reference evidence="3" key="1">
    <citation type="submission" date="2020-10" db="EMBL/GenBank/DDBJ databases">
        <authorList>
            <person name="Han B."/>
            <person name="Lu T."/>
            <person name="Zhao Q."/>
            <person name="Huang X."/>
            <person name="Zhao Y."/>
        </authorList>
    </citation>
    <scope>NUCLEOTIDE SEQUENCE</scope>
</reference>
<feature type="region of interest" description="Disordered" evidence="1">
    <location>
        <begin position="1"/>
        <end position="30"/>
    </location>
</feature>
<dbReference type="Pfam" id="PF09133">
    <property type="entry name" value="SANTA"/>
    <property type="match status" value="1"/>
</dbReference>
<feature type="region of interest" description="Disordered" evidence="1">
    <location>
        <begin position="484"/>
        <end position="532"/>
    </location>
</feature>
<protein>
    <recommendedName>
        <fullName evidence="2">SANTA domain-containing protein</fullName>
    </recommendedName>
</protein>
<feature type="region of interest" description="Disordered" evidence="1">
    <location>
        <begin position="69"/>
        <end position="101"/>
    </location>
</feature>
<sequence length="532" mass="56435">MPSQPPPGSTGGSPRIQASGSTGRSPRIPAELSAQAVRRVVDFFKINEKLRPVTGAAVSSPFLPRAAATPPLAGMLSQPAPDSTGGSPRTPAPGSTGGIPRIPELSAQAVHRIARKCTTLVDWCLERVEGGEGKIRVAGTTFTPQMGEQMRKGASSSKGNMKVAGRVFRSSAIVKRHAYLTIESEDGYQIRIGGPLNIPKTRENGFSEEVCESFGIGFPILWQRLVNPKMVPDNEHARSSSETTTGPPSPSVEDYMAYFLSDSFSSKITYDYDLTENDFYSSVGYSGNTDGLTTQSPSNLPDDNAGNITASLGLYGLRMGVPEKPLAPPGEACNSGQESYQHESTQIDASKPEIVNRSISSVSVRQSTGSISSNSKVDGNILAPSKISSVVNEGYRSTVGCGQADEDADIQQENMHSCSSEHGMVAPPLDCTFSQLGEPGIPKSGKDSVNIGTTDALELPTEGMTPKFGAIRGLEDSTGRRLRSGKVLEMPSVGPMKRGHKQKKIQQESSSKQMVNQGATSNADLTSHENVG</sequence>
<dbReference type="InterPro" id="IPR015216">
    <property type="entry name" value="SANTA"/>
</dbReference>
<organism evidence="3 4">
    <name type="scientific">Miscanthus lutarioriparius</name>
    <dbReference type="NCBI Taxonomy" id="422564"/>
    <lineage>
        <taxon>Eukaryota</taxon>
        <taxon>Viridiplantae</taxon>
        <taxon>Streptophyta</taxon>
        <taxon>Embryophyta</taxon>
        <taxon>Tracheophyta</taxon>
        <taxon>Spermatophyta</taxon>
        <taxon>Magnoliopsida</taxon>
        <taxon>Liliopsida</taxon>
        <taxon>Poales</taxon>
        <taxon>Poaceae</taxon>
        <taxon>PACMAD clade</taxon>
        <taxon>Panicoideae</taxon>
        <taxon>Andropogonodae</taxon>
        <taxon>Andropogoneae</taxon>
        <taxon>Saccharinae</taxon>
        <taxon>Miscanthus</taxon>
    </lineage>
</organism>
<evidence type="ECO:0000256" key="1">
    <source>
        <dbReference type="SAM" id="MobiDB-lite"/>
    </source>
</evidence>
<comment type="caution">
    <text evidence="3">The sequence shown here is derived from an EMBL/GenBank/DDBJ whole genome shotgun (WGS) entry which is preliminary data.</text>
</comment>
<dbReference type="PANTHER" id="PTHR35311:SF1">
    <property type="entry name" value="PROTEIN EMBRYO DEFECTIVE 1674"/>
    <property type="match status" value="1"/>
</dbReference>
<dbReference type="InterPro" id="IPR053090">
    <property type="entry name" value="Centromere_KNL-2_homolog"/>
</dbReference>